<organism evidence="6 7">
    <name type="scientific">Kocuria soli</name>
    <dbReference type="NCBI Taxonomy" id="2485125"/>
    <lineage>
        <taxon>Bacteria</taxon>
        <taxon>Bacillati</taxon>
        <taxon>Actinomycetota</taxon>
        <taxon>Actinomycetes</taxon>
        <taxon>Micrococcales</taxon>
        <taxon>Micrococcaceae</taxon>
        <taxon>Kocuria</taxon>
    </lineage>
</organism>
<dbReference type="FunFam" id="1.10.10.60:FF:000141">
    <property type="entry name" value="TetR family transcriptional regulator"/>
    <property type="match status" value="1"/>
</dbReference>
<dbReference type="GO" id="GO:0003700">
    <property type="term" value="F:DNA-binding transcription factor activity"/>
    <property type="evidence" value="ECO:0007669"/>
    <property type="project" value="TreeGrafter"/>
</dbReference>
<dbReference type="InterPro" id="IPR001647">
    <property type="entry name" value="HTH_TetR"/>
</dbReference>
<proteinExistence type="predicted"/>
<accession>A0A3N4A2P3</accession>
<keyword evidence="2 4" id="KW-0238">DNA-binding</keyword>
<gene>
    <name evidence="6" type="ORF">EDL96_09255</name>
</gene>
<reference evidence="6 7" key="1">
    <citation type="submission" date="2018-10" db="EMBL/GenBank/DDBJ databases">
        <title>Kocuria sp. M5W7-7, whole genome shotgun sequence.</title>
        <authorList>
            <person name="Tuo L."/>
        </authorList>
    </citation>
    <scope>NUCLEOTIDE SEQUENCE [LARGE SCALE GENOMIC DNA]</scope>
    <source>
        <strain evidence="6 7">M5W7-7</strain>
    </source>
</reference>
<dbReference type="PANTHER" id="PTHR30055:SF160">
    <property type="entry name" value="TRANSCRIPTIONAL REGULATORY PROTEIN (PROBABLY ASNC-FAMILY)-RELATED"/>
    <property type="match status" value="1"/>
</dbReference>
<evidence type="ECO:0000313" key="7">
    <source>
        <dbReference type="Proteomes" id="UP000270616"/>
    </source>
</evidence>
<dbReference type="PROSITE" id="PS50977">
    <property type="entry name" value="HTH_TETR_2"/>
    <property type="match status" value="1"/>
</dbReference>
<dbReference type="InterPro" id="IPR050109">
    <property type="entry name" value="HTH-type_TetR-like_transc_reg"/>
</dbReference>
<evidence type="ECO:0000313" key="6">
    <source>
        <dbReference type="EMBL" id="ROZ62649.1"/>
    </source>
</evidence>
<dbReference type="InterPro" id="IPR023772">
    <property type="entry name" value="DNA-bd_HTH_TetR-type_CS"/>
</dbReference>
<dbReference type="EMBL" id="RKMF01000011">
    <property type="protein sequence ID" value="ROZ62649.1"/>
    <property type="molecule type" value="Genomic_DNA"/>
</dbReference>
<dbReference type="PRINTS" id="PR00455">
    <property type="entry name" value="HTHTETR"/>
</dbReference>
<dbReference type="GO" id="GO:0000976">
    <property type="term" value="F:transcription cis-regulatory region binding"/>
    <property type="evidence" value="ECO:0007669"/>
    <property type="project" value="TreeGrafter"/>
</dbReference>
<evidence type="ECO:0000256" key="1">
    <source>
        <dbReference type="ARBA" id="ARBA00023015"/>
    </source>
</evidence>
<dbReference type="Gene3D" id="1.10.357.10">
    <property type="entry name" value="Tetracycline Repressor, domain 2"/>
    <property type="match status" value="1"/>
</dbReference>
<dbReference type="GO" id="GO:0045892">
    <property type="term" value="P:negative regulation of DNA-templated transcription"/>
    <property type="evidence" value="ECO:0007669"/>
    <property type="project" value="UniProtKB-ARBA"/>
</dbReference>
<evidence type="ECO:0000256" key="3">
    <source>
        <dbReference type="ARBA" id="ARBA00023163"/>
    </source>
</evidence>
<protein>
    <submittedName>
        <fullName evidence="6">TetR/AcrR family transcriptional regulator</fullName>
    </submittedName>
</protein>
<dbReference type="SUPFAM" id="SSF48498">
    <property type="entry name" value="Tetracyclin repressor-like, C-terminal domain"/>
    <property type="match status" value="1"/>
</dbReference>
<dbReference type="Pfam" id="PF00440">
    <property type="entry name" value="TetR_N"/>
    <property type="match status" value="1"/>
</dbReference>
<dbReference type="SUPFAM" id="SSF46689">
    <property type="entry name" value="Homeodomain-like"/>
    <property type="match status" value="1"/>
</dbReference>
<dbReference type="InterPro" id="IPR036271">
    <property type="entry name" value="Tet_transcr_reg_TetR-rel_C_sf"/>
</dbReference>
<keyword evidence="1" id="KW-0805">Transcription regulation</keyword>
<sequence length="204" mass="22634">MSEQRPRSPRMPRAQRRAQLLAVALEAFSLHGYHKASMDDIAEAAGVSKPVLYQHFPGKRELYLALVDDNLEGLAARLIEALRSSPVNRTRVESMLSVYFDFVADQPQAYRLIFESDLLADPEIRTRFENFHVGVAEAIGSVLGPNAGLSQGHAVMLSRSLTAMAEAGASYWAHHAEVGDRAEAERQVFRLAWGGISIIDEDWT</sequence>
<feature type="domain" description="HTH tetR-type" evidence="5">
    <location>
        <begin position="14"/>
        <end position="74"/>
    </location>
</feature>
<dbReference type="PANTHER" id="PTHR30055">
    <property type="entry name" value="HTH-TYPE TRANSCRIPTIONAL REGULATOR RUTR"/>
    <property type="match status" value="1"/>
</dbReference>
<dbReference type="RefSeq" id="WP_123825509.1">
    <property type="nucleotide sequence ID" value="NZ_RKMF01000011.1"/>
</dbReference>
<comment type="caution">
    <text evidence="6">The sequence shown here is derived from an EMBL/GenBank/DDBJ whole genome shotgun (WGS) entry which is preliminary data.</text>
</comment>
<dbReference type="InterPro" id="IPR009057">
    <property type="entry name" value="Homeodomain-like_sf"/>
</dbReference>
<name>A0A3N4A2P3_9MICC</name>
<evidence type="ECO:0000256" key="4">
    <source>
        <dbReference type="PROSITE-ProRule" id="PRU00335"/>
    </source>
</evidence>
<keyword evidence="7" id="KW-1185">Reference proteome</keyword>
<dbReference type="Proteomes" id="UP000270616">
    <property type="component" value="Unassembled WGS sequence"/>
</dbReference>
<dbReference type="PROSITE" id="PS01081">
    <property type="entry name" value="HTH_TETR_1"/>
    <property type="match status" value="1"/>
</dbReference>
<feature type="DNA-binding region" description="H-T-H motif" evidence="4">
    <location>
        <begin position="37"/>
        <end position="56"/>
    </location>
</feature>
<dbReference type="OrthoDB" id="70491at2"/>
<evidence type="ECO:0000256" key="2">
    <source>
        <dbReference type="ARBA" id="ARBA00023125"/>
    </source>
</evidence>
<evidence type="ECO:0000259" key="5">
    <source>
        <dbReference type="PROSITE" id="PS50977"/>
    </source>
</evidence>
<dbReference type="AlphaFoldDB" id="A0A3N4A2P3"/>
<keyword evidence="3" id="KW-0804">Transcription</keyword>